<evidence type="ECO:0000256" key="2">
    <source>
        <dbReference type="ARBA" id="ARBA00004651"/>
    </source>
</evidence>
<dbReference type="Pfam" id="PF00822">
    <property type="entry name" value="PMP22_Claudin"/>
    <property type="match status" value="1"/>
</dbReference>
<keyword evidence="12" id="KW-1185">Reference proteome</keyword>
<dbReference type="InterPro" id="IPR017974">
    <property type="entry name" value="Claudin_CS"/>
</dbReference>
<dbReference type="GO" id="GO:0005923">
    <property type="term" value="C:bicellular tight junction"/>
    <property type="evidence" value="ECO:0007669"/>
    <property type="project" value="UniProtKB-SubCell"/>
</dbReference>
<comment type="similarity">
    <text evidence="3">Belongs to the claudin family.</text>
</comment>
<dbReference type="GO" id="GO:0005886">
    <property type="term" value="C:plasma membrane"/>
    <property type="evidence" value="ECO:0007669"/>
    <property type="project" value="UniProtKB-SubCell"/>
</dbReference>
<dbReference type="InterPro" id="IPR004031">
    <property type="entry name" value="PMP22/EMP/MP20/Claudin"/>
</dbReference>
<dbReference type="InterPro" id="IPR006187">
    <property type="entry name" value="Claudin"/>
</dbReference>
<keyword evidence="8 10" id="KW-1133">Transmembrane helix</keyword>
<comment type="subcellular location">
    <subcellularLocation>
        <location evidence="1">Cell junction</location>
        <location evidence="1">Tight junction</location>
    </subcellularLocation>
    <subcellularLocation>
        <location evidence="2">Cell membrane</location>
        <topology evidence="2">Multi-pass membrane protein</topology>
    </subcellularLocation>
</comment>
<keyword evidence="9 10" id="KW-0472">Membrane</keyword>
<feature type="transmembrane region" description="Helical" evidence="10">
    <location>
        <begin position="60"/>
        <end position="83"/>
    </location>
</feature>
<dbReference type="EMBL" id="JAUYZG010000021">
    <property type="protein sequence ID" value="KAK2874678.1"/>
    <property type="molecule type" value="Genomic_DNA"/>
</dbReference>
<sequence>MENEIRASTHPSRDDARLPAEAYYRGLLSALCTSQSASRQIRRRRRRAVAMDPGLGTLELLGVFFSLAASLCSLVTLMMPQWLTLSTELLPTENFQLGLWETCVVQDLGVTECVPYNSLLGLPADIRLARILMCITLATGLMGLLFAIPGINLVNSCRRTESLKVKRTLKMLGGILGIAAGVLGLVPVSYVAHLTVLRFFDESVPRVVPRWEFGDALFLGWTAGCLHLAAGFLLVTSCLFLQDETCLLHQSIALNRAHMTGPERSPRRRTEYV</sequence>
<evidence type="ECO:0000256" key="6">
    <source>
        <dbReference type="ARBA" id="ARBA00022692"/>
    </source>
</evidence>
<keyword evidence="5" id="KW-1003">Cell membrane</keyword>
<evidence type="ECO:0000256" key="10">
    <source>
        <dbReference type="SAM" id="Phobius"/>
    </source>
</evidence>
<comment type="caution">
    <text evidence="11">The sequence shown here is derived from an EMBL/GenBank/DDBJ whole genome shotgun (WGS) entry which is preliminary data.</text>
</comment>
<protein>
    <recommendedName>
        <fullName evidence="13">Claudin</fullName>
    </recommendedName>
</protein>
<evidence type="ECO:0000256" key="8">
    <source>
        <dbReference type="ARBA" id="ARBA00022989"/>
    </source>
</evidence>
<dbReference type="PANTHER" id="PTHR12002">
    <property type="entry name" value="CLAUDIN"/>
    <property type="match status" value="1"/>
</dbReference>
<gene>
    <name evidence="11" type="ORF">Q8A67_021831</name>
</gene>
<dbReference type="Proteomes" id="UP001187343">
    <property type="component" value="Unassembled WGS sequence"/>
</dbReference>
<name>A0AA88TN45_9TELE</name>
<reference evidence="11" key="1">
    <citation type="submission" date="2023-08" db="EMBL/GenBank/DDBJ databases">
        <title>Chromosome-level Genome Assembly of mud carp (Cirrhinus molitorella).</title>
        <authorList>
            <person name="Liu H."/>
        </authorList>
    </citation>
    <scope>NUCLEOTIDE SEQUENCE</scope>
    <source>
        <strain evidence="11">Prfri</strain>
        <tissue evidence="11">Muscle</tissue>
    </source>
</reference>
<dbReference type="PRINTS" id="PR01077">
    <property type="entry name" value="CLAUDIN"/>
</dbReference>
<evidence type="ECO:0000256" key="4">
    <source>
        <dbReference type="ARBA" id="ARBA00022427"/>
    </source>
</evidence>
<evidence type="ECO:0000313" key="11">
    <source>
        <dbReference type="EMBL" id="KAK2874678.1"/>
    </source>
</evidence>
<evidence type="ECO:0000313" key="12">
    <source>
        <dbReference type="Proteomes" id="UP001187343"/>
    </source>
</evidence>
<proteinExistence type="inferred from homology"/>
<evidence type="ECO:0000256" key="3">
    <source>
        <dbReference type="ARBA" id="ARBA00008295"/>
    </source>
</evidence>
<keyword evidence="4" id="KW-0796">Tight junction</keyword>
<feature type="transmembrane region" description="Helical" evidence="10">
    <location>
        <begin position="216"/>
        <end position="241"/>
    </location>
</feature>
<evidence type="ECO:0000256" key="7">
    <source>
        <dbReference type="ARBA" id="ARBA00022949"/>
    </source>
</evidence>
<feature type="transmembrane region" description="Helical" evidence="10">
    <location>
        <begin position="128"/>
        <end position="154"/>
    </location>
</feature>
<evidence type="ECO:0000256" key="1">
    <source>
        <dbReference type="ARBA" id="ARBA00004435"/>
    </source>
</evidence>
<evidence type="ECO:0000256" key="9">
    <source>
        <dbReference type="ARBA" id="ARBA00023136"/>
    </source>
</evidence>
<keyword evidence="6 10" id="KW-0812">Transmembrane</keyword>
<organism evidence="11 12">
    <name type="scientific">Cirrhinus molitorella</name>
    <name type="common">mud carp</name>
    <dbReference type="NCBI Taxonomy" id="172907"/>
    <lineage>
        <taxon>Eukaryota</taxon>
        <taxon>Metazoa</taxon>
        <taxon>Chordata</taxon>
        <taxon>Craniata</taxon>
        <taxon>Vertebrata</taxon>
        <taxon>Euteleostomi</taxon>
        <taxon>Actinopterygii</taxon>
        <taxon>Neopterygii</taxon>
        <taxon>Teleostei</taxon>
        <taxon>Ostariophysi</taxon>
        <taxon>Cypriniformes</taxon>
        <taxon>Cyprinidae</taxon>
        <taxon>Labeoninae</taxon>
        <taxon>Labeonini</taxon>
        <taxon>Cirrhinus</taxon>
    </lineage>
</organism>
<dbReference type="Gene3D" id="1.20.140.150">
    <property type="match status" value="1"/>
</dbReference>
<feature type="transmembrane region" description="Helical" evidence="10">
    <location>
        <begin position="175"/>
        <end position="196"/>
    </location>
</feature>
<keyword evidence="7" id="KW-0965">Cell junction</keyword>
<evidence type="ECO:0008006" key="13">
    <source>
        <dbReference type="Google" id="ProtNLM"/>
    </source>
</evidence>
<dbReference type="GO" id="GO:0005198">
    <property type="term" value="F:structural molecule activity"/>
    <property type="evidence" value="ECO:0007669"/>
    <property type="project" value="InterPro"/>
</dbReference>
<dbReference type="PROSITE" id="PS01346">
    <property type="entry name" value="CLAUDIN"/>
    <property type="match status" value="1"/>
</dbReference>
<accession>A0AA88TN45</accession>
<evidence type="ECO:0000256" key="5">
    <source>
        <dbReference type="ARBA" id="ARBA00022475"/>
    </source>
</evidence>
<dbReference type="AlphaFoldDB" id="A0AA88TN45"/>